<proteinExistence type="predicted"/>
<reference evidence="2" key="3">
    <citation type="submission" date="2018-08" db="UniProtKB">
        <authorList>
            <consortium name="EnsemblPlants"/>
        </authorList>
    </citation>
    <scope>IDENTIFICATION</scope>
    <source>
        <strain evidence="2">cv. Bd21</strain>
    </source>
</reference>
<dbReference type="Gramene" id="KQK06549">
    <property type="protein sequence ID" value="KQK06549"/>
    <property type="gene ID" value="BRADI_2g26915v3"/>
</dbReference>
<organism evidence="1">
    <name type="scientific">Brachypodium distachyon</name>
    <name type="common">Purple false brome</name>
    <name type="synonym">Trachynia distachya</name>
    <dbReference type="NCBI Taxonomy" id="15368"/>
    <lineage>
        <taxon>Eukaryota</taxon>
        <taxon>Viridiplantae</taxon>
        <taxon>Streptophyta</taxon>
        <taxon>Embryophyta</taxon>
        <taxon>Tracheophyta</taxon>
        <taxon>Spermatophyta</taxon>
        <taxon>Magnoliopsida</taxon>
        <taxon>Liliopsida</taxon>
        <taxon>Poales</taxon>
        <taxon>Poaceae</taxon>
        <taxon>BOP clade</taxon>
        <taxon>Pooideae</taxon>
        <taxon>Stipodae</taxon>
        <taxon>Brachypodieae</taxon>
        <taxon>Brachypodium</taxon>
    </lineage>
</organism>
<dbReference type="AlphaFoldDB" id="A0A0Q3G7U3"/>
<dbReference type="InParanoid" id="A0A0Q3G7U3"/>
<evidence type="ECO:0000313" key="2">
    <source>
        <dbReference type="EnsemblPlants" id="KQK06549"/>
    </source>
</evidence>
<name>A0A0Q3G7U3_BRADI</name>
<accession>A0A0Q3G7U3</accession>
<dbReference type="EMBL" id="CM000881">
    <property type="protein sequence ID" value="KQK06549.1"/>
    <property type="molecule type" value="Genomic_DNA"/>
</dbReference>
<evidence type="ECO:0000313" key="1">
    <source>
        <dbReference type="EMBL" id="KQK06549.1"/>
    </source>
</evidence>
<reference evidence="1" key="2">
    <citation type="submission" date="2017-06" db="EMBL/GenBank/DDBJ databases">
        <title>WGS assembly of Brachypodium distachyon.</title>
        <authorList>
            <consortium name="The International Brachypodium Initiative"/>
            <person name="Lucas S."/>
            <person name="Harmon-Smith M."/>
            <person name="Lail K."/>
            <person name="Tice H."/>
            <person name="Grimwood J."/>
            <person name="Bruce D."/>
            <person name="Barry K."/>
            <person name="Shu S."/>
            <person name="Lindquist E."/>
            <person name="Wang M."/>
            <person name="Pitluck S."/>
            <person name="Vogel J.P."/>
            <person name="Garvin D.F."/>
            <person name="Mockler T.C."/>
            <person name="Schmutz J."/>
            <person name="Rokhsar D."/>
            <person name="Bevan M.W."/>
        </authorList>
    </citation>
    <scope>NUCLEOTIDE SEQUENCE</scope>
    <source>
        <strain evidence="1">Bd21</strain>
    </source>
</reference>
<gene>
    <name evidence="1" type="ORF">BRADI_2g26915v3</name>
</gene>
<evidence type="ECO:0000313" key="3">
    <source>
        <dbReference type="Proteomes" id="UP000008810"/>
    </source>
</evidence>
<sequence length="61" mass="6954">MKGKRRRTVEGTNYAYWFSSKISTEHAPTPACMRATDSGYVGTKIKREGGDEPLKTPTRFW</sequence>
<protein>
    <submittedName>
        <fullName evidence="1 2">Uncharacterized protein</fullName>
    </submittedName>
</protein>
<dbReference type="Proteomes" id="UP000008810">
    <property type="component" value="Chromosome 2"/>
</dbReference>
<dbReference type="EnsemblPlants" id="KQK06549">
    <property type="protein sequence ID" value="KQK06549"/>
    <property type="gene ID" value="BRADI_2g26915v3"/>
</dbReference>
<reference evidence="1 2" key="1">
    <citation type="journal article" date="2010" name="Nature">
        <title>Genome sequencing and analysis of the model grass Brachypodium distachyon.</title>
        <authorList>
            <consortium name="International Brachypodium Initiative"/>
        </authorList>
    </citation>
    <scope>NUCLEOTIDE SEQUENCE [LARGE SCALE GENOMIC DNA]</scope>
    <source>
        <strain evidence="1 2">Bd21</strain>
    </source>
</reference>
<keyword evidence="3" id="KW-1185">Reference proteome</keyword>